<keyword evidence="5 6" id="KW-0687">Ribonucleoprotein</keyword>
<evidence type="ECO:0000256" key="2">
    <source>
        <dbReference type="ARBA" id="ARBA00022730"/>
    </source>
</evidence>
<dbReference type="SUPFAM" id="SSF47973">
    <property type="entry name" value="Ribosomal protein S7"/>
    <property type="match status" value="1"/>
</dbReference>
<evidence type="ECO:0000256" key="6">
    <source>
        <dbReference type="HAMAP-Rule" id="MF_00480"/>
    </source>
</evidence>
<dbReference type="GO" id="GO:0003735">
    <property type="term" value="F:structural constituent of ribosome"/>
    <property type="evidence" value="ECO:0007669"/>
    <property type="project" value="InterPro"/>
</dbReference>
<dbReference type="GO" id="GO:0019843">
    <property type="term" value="F:rRNA binding"/>
    <property type="evidence" value="ECO:0007669"/>
    <property type="project" value="UniProtKB-UniRule"/>
</dbReference>
<evidence type="ECO:0000256" key="3">
    <source>
        <dbReference type="ARBA" id="ARBA00022884"/>
    </source>
</evidence>
<comment type="caution">
    <text evidence="9">The sequence shown here is derived from an EMBL/GenBank/DDBJ whole genome shotgun (WGS) entry which is preliminary data.</text>
</comment>
<dbReference type="FunFam" id="1.10.455.10:FF:000001">
    <property type="entry name" value="30S ribosomal protein S7"/>
    <property type="match status" value="1"/>
</dbReference>
<dbReference type="InterPro" id="IPR036823">
    <property type="entry name" value="Ribosomal_uS7_dom_sf"/>
</dbReference>
<reference evidence="9 10" key="1">
    <citation type="journal article" date="2016" name="Nat. Commun.">
        <title>Thousands of microbial genomes shed light on interconnected biogeochemical processes in an aquifer system.</title>
        <authorList>
            <person name="Anantharaman K."/>
            <person name="Brown C.T."/>
            <person name="Hug L.A."/>
            <person name="Sharon I."/>
            <person name="Castelle C.J."/>
            <person name="Probst A.J."/>
            <person name="Thomas B.C."/>
            <person name="Singh A."/>
            <person name="Wilkins M.J."/>
            <person name="Karaoz U."/>
            <person name="Brodie E.L."/>
            <person name="Williams K.H."/>
            <person name="Hubbard S.S."/>
            <person name="Banfield J.F."/>
        </authorList>
    </citation>
    <scope>NUCLEOTIDE SEQUENCE [LARGE SCALE GENOMIC DNA]</scope>
</reference>
<dbReference type="InterPro" id="IPR020606">
    <property type="entry name" value="Ribosomal_uS7_CS"/>
</dbReference>
<dbReference type="InterPro" id="IPR005717">
    <property type="entry name" value="Ribosomal_uS7_bac/org-type"/>
</dbReference>
<keyword evidence="6" id="KW-0820">tRNA-binding</keyword>
<sequence>MRRPIKHKTHVEPDLKYSSLLVSKFINKIMYSGKKTIAMKIVYGALERAEKKLNKPAMEVLDQAIANAGPQMELKSRRIGGANYQVPIEVRPERKTTLAIRWIVASVRGQKGKATEEKLAEELMNAFNNTGGAVKKKADTHRMAEANKAFAHFAW</sequence>
<dbReference type="CDD" id="cd14869">
    <property type="entry name" value="uS7_Bacteria"/>
    <property type="match status" value="1"/>
</dbReference>
<proteinExistence type="inferred from homology"/>
<dbReference type="GO" id="GO:0015935">
    <property type="term" value="C:small ribosomal subunit"/>
    <property type="evidence" value="ECO:0007669"/>
    <property type="project" value="InterPro"/>
</dbReference>
<evidence type="ECO:0000256" key="5">
    <source>
        <dbReference type="ARBA" id="ARBA00023274"/>
    </source>
</evidence>
<organism evidence="9 10">
    <name type="scientific">Candidatus Yanofskybacteria bacterium RIFCSPHIGHO2_01_FULL_41_26</name>
    <dbReference type="NCBI Taxonomy" id="1802661"/>
    <lineage>
        <taxon>Bacteria</taxon>
        <taxon>Candidatus Yanofskyibacteriota</taxon>
    </lineage>
</organism>
<protein>
    <recommendedName>
        <fullName evidence="6">Small ribosomal subunit protein uS7</fullName>
    </recommendedName>
</protein>
<dbReference type="EMBL" id="MGJB01000015">
    <property type="protein sequence ID" value="OGM98434.1"/>
    <property type="molecule type" value="Genomic_DNA"/>
</dbReference>
<dbReference type="Proteomes" id="UP000176893">
    <property type="component" value="Unassembled WGS sequence"/>
</dbReference>
<dbReference type="NCBIfam" id="TIGR01029">
    <property type="entry name" value="rpsG_bact"/>
    <property type="match status" value="1"/>
</dbReference>
<dbReference type="PANTHER" id="PTHR11205">
    <property type="entry name" value="RIBOSOMAL PROTEIN S7"/>
    <property type="match status" value="1"/>
</dbReference>
<keyword evidence="4 6" id="KW-0689">Ribosomal protein</keyword>
<comment type="subunit">
    <text evidence="6">Part of the 30S ribosomal subunit. Contacts proteins S9 and S11.</text>
</comment>
<evidence type="ECO:0000313" key="9">
    <source>
        <dbReference type="EMBL" id="OGM98434.1"/>
    </source>
</evidence>
<dbReference type="InterPro" id="IPR023798">
    <property type="entry name" value="Ribosomal_uS7_dom"/>
</dbReference>
<evidence type="ECO:0000256" key="1">
    <source>
        <dbReference type="ARBA" id="ARBA00007151"/>
    </source>
</evidence>
<gene>
    <name evidence="6" type="primary">rpsG</name>
    <name evidence="9" type="ORF">A2649_02545</name>
</gene>
<dbReference type="HAMAP" id="MF_00480_B">
    <property type="entry name" value="Ribosomal_uS7_B"/>
    <property type="match status" value="1"/>
</dbReference>
<dbReference type="GO" id="GO:0000049">
    <property type="term" value="F:tRNA binding"/>
    <property type="evidence" value="ECO:0007669"/>
    <property type="project" value="UniProtKB-UniRule"/>
</dbReference>
<evidence type="ECO:0000256" key="7">
    <source>
        <dbReference type="RuleBase" id="RU003619"/>
    </source>
</evidence>
<evidence type="ECO:0000256" key="4">
    <source>
        <dbReference type="ARBA" id="ARBA00022980"/>
    </source>
</evidence>
<keyword evidence="2 6" id="KW-0699">rRNA-binding</keyword>
<comment type="function">
    <text evidence="6">One of the primary rRNA binding proteins, it binds directly to 16S rRNA where it nucleates assembly of the head domain of the 30S subunit. Is located at the subunit interface close to the decoding center, probably blocks exit of the E-site tRNA.</text>
</comment>
<evidence type="ECO:0000313" key="10">
    <source>
        <dbReference type="Proteomes" id="UP000176893"/>
    </source>
</evidence>
<dbReference type="GO" id="GO:0006412">
    <property type="term" value="P:translation"/>
    <property type="evidence" value="ECO:0007669"/>
    <property type="project" value="UniProtKB-UniRule"/>
</dbReference>
<dbReference type="PIRSF" id="PIRSF002122">
    <property type="entry name" value="RPS7p_RPS7a_RPS5e_RPS7o"/>
    <property type="match status" value="1"/>
</dbReference>
<dbReference type="InterPro" id="IPR000235">
    <property type="entry name" value="Ribosomal_uS7"/>
</dbReference>
<name>A0A1F8EC01_9BACT</name>
<dbReference type="AlphaFoldDB" id="A0A1F8EC01"/>
<accession>A0A1F8EC01</accession>
<evidence type="ECO:0000259" key="8">
    <source>
        <dbReference type="Pfam" id="PF00177"/>
    </source>
</evidence>
<dbReference type="PROSITE" id="PS00052">
    <property type="entry name" value="RIBOSOMAL_S7"/>
    <property type="match status" value="1"/>
</dbReference>
<comment type="similarity">
    <text evidence="1 6 7">Belongs to the universal ribosomal protein uS7 family.</text>
</comment>
<feature type="domain" description="Small ribosomal subunit protein uS7" evidence="8">
    <location>
        <begin position="1"/>
        <end position="148"/>
    </location>
</feature>
<dbReference type="Pfam" id="PF00177">
    <property type="entry name" value="Ribosomal_S7"/>
    <property type="match status" value="1"/>
</dbReference>
<dbReference type="Gene3D" id="1.10.455.10">
    <property type="entry name" value="Ribosomal protein S7 domain"/>
    <property type="match status" value="1"/>
</dbReference>
<dbReference type="STRING" id="1802661.A2649_02545"/>
<keyword evidence="3 6" id="KW-0694">RNA-binding</keyword>